<dbReference type="EMBL" id="CP060789">
    <property type="protein sequence ID" value="QNP56270.1"/>
    <property type="molecule type" value="Genomic_DNA"/>
</dbReference>
<dbReference type="RefSeq" id="WP_187721382.1">
    <property type="nucleotide sequence ID" value="NZ_BAABBL010000001.1"/>
</dbReference>
<reference evidence="4 5" key="1">
    <citation type="submission" date="2020-08" db="EMBL/GenBank/DDBJ databases">
        <title>Genome sequence of Tessaracoccus defluvii JCM 17540T.</title>
        <authorList>
            <person name="Hyun D.-W."/>
            <person name="Bae J.-W."/>
        </authorList>
    </citation>
    <scope>NUCLEOTIDE SEQUENCE [LARGE SCALE GENOMIC DNA]</scope>
    <source>
        <strain evidence="4 5">JCM 17540</strain>
    </source>
</reference>
<dbReference type="KEGG" id="tdf:H9L22_01965"/>
<protein>
    <submittedName>
        <fullName evidence="4">DUF1707 domain-containing protein</fullName>
    </submittedName>
</protein>
<gene>
    <name evidence="4" type="ORF">H9L22_01965</name>
</gene>
<keyword evidence="5" id="KW-1185">Reference proteome</keyword>
<feature type="region of interest" description="Disordered" evidence="1">
    <location>
        <begin position="1"/>
        <end position="22"/>
    </location>
</feature>
<evidence type="ECO:0000259" key="3">
    <source>
        <dbReference type="Pfam" id="PF08044"/>
    </source>
</evidence>
<dbReference type="InterPro" id="IPR012551">
    <property type="entry name" value="DUF1707_SHOCT-like"/>
</dbReference>
<evidence type="ECO:0000256" key="2">
    <source>
        <dbReference type="SAM" id="Phobius"/>
    </source>
</evidence>
<dbReference type="AlphaFoldDB" id="A0A7H0H6V4"/>
<dbReference type="Proteomes" id="UP000516117">
    <property type="component" value="Chromosome"/>
</dbReference>
<evidence type="ECO:0000256" key="1">
    <source>
        <dbReference type="SAM" id="MobiDB-lite"/>
    </source>
</evidence>
<feature type="domain" description="DUF1707" evidence="3">
    <location>
        <begin position="19"/>
        <end position="67"/>
    </location>
</feature>
<organism evidence="4 5">
    <name type="scientific">Tessaracoccus defluvii</name>
    <dbReference type="NCBI Taxonomy" id="1285901"/>
    <lineage>
        <taxon>Bacteria</taxon>
        <taxon>Bacillati</taxon>
        <taxon>Actinomycetota</taxon>
        <taxon>Actinomycetes</taxon>
        <taxon>Propionibacteriales</taxon>
        <taxon>Propionibacteriaceae</taxon>
        <taxon>Tessaracoccus</taxon>
    </lineage>
</organism>
<feature type="transmembrane region" description="Helical" evidence="2">
    <location>
        <begin position="98"/>
        <end position="118"/>
    </location>
</feature>
<sequence>MALPPSSKYLQRPGDPVDETERASITTRLNDAFGDGRITHDEYAAAMDTLYGAKVLGDLVPVMEKLPAAATNVPAIVGQSNLPAGEVGGSRSVAKLTYTMLAAGGALVVALVILLAILL</sequence>
<evidence type="ECO:0000313" key="4">
    <source>
        <dbReference type="EMBL" id="QNP56270.1"/>
    </source>
</evidence>
<keyword evidence="2" id="KW-0472">Membrane</keyword>
<keyword evidence="2" id="KW-0812">Transmembrane</keyword>
<proteinExistence type="predicted"/>
<accession>A0A7H0H6V4</accession>
<keyword evidence="2" id="KW-1133">Transmembrane helix</keyword>
<dbReference type="Pfam" id="PF08044">
    <property type="entry name" value="DUF1707"/>
    <property type="match status" value="1"/>
</dbReference>
<evidence type="ECO:0000313" key="5">
    <source>
        <dbReference type="Proteomes" id="UP000516117"/>
    </source>
</evidence>
<name>A0A7H0H6V4_9ACTN</name>